<sequence length="536" mass="60329">MEWPSHYACEKLLVLLTHYDMTERKLGRRHSNQLQPIRIVKNRVRNGVHCFEIEWEKPEYYAIEDKHGELVLQTIEEESLFEAAFPEIVAVYHKQKLEIKEKKKKSMKTKPKENNLPQTDDLPLITLKPTCEISSKQNSKLNLENFPDSILPQESLSASLNSLLLSEDALCLNTQEQLISSSKPLTTQKITAVSKSLISESSQPNISSHKVSAIADLNLSSIDWEGTSFSNSPAIPRNTCSHGLKSGLETAILHSFKRIPGQLSHDSEWYTTNINKVLSCDLQKTNPEEHLSSGITDLHRQDLPLKERILKKSLHPLGNVHSDLETLSVRTANKCNANGSDCPSHLSKDLGIYLQKESRNSEVQKGDQLFQENYKVNTSLPYSVKNMVVKTSEARGEPPNTWLDHNRNVDLQTTQKIVTKKSVCLDRYASDGKSASVFGKAVNATEKTEQSFQKHKPAPFQKNDANKLSNPKIHMKETEQYVQTSKTAVNEENCFPDAAKGSLGFPQCQKGKDDSGTCLDSPLPLCQRLKLRFQNT</sequence>
<gene>
    <name evidence="3" type="ORF">MPIPNATIZW_LOCUS3181</name>
</gene>
<evidence type="ECO:0000256" key="1">
    <source>
        <dbReference type="SAM" id="MobiDB-lite"/>
    </source>
</evidence>
<evidence type="ECO:0000313" key="4">
    <source>
        <dbReference type="Proteomes" id="UP001314169"/>
    </source>
</evidence>
<dbReference type="Proteomes" id="UP001314169">
    <property type="component" value="Chromosome 12"/>
</dbReference>
<feature type="region of interest" description="Disordered" evidence="1">
    <location>
        <begin position="102"/>
        <end position="121"/>
    </location>
</feature>
<proteinExistence type="predicted"/>
<evidence type="ECO:0000313" key="3">
    <source>
        <dbReference type="EMBL" id="CAK6434875.1"/>
    </source>
</evidence>
<dbReference type="InterPro" id="IPR041012">
    <property type="entry name" value="GEN_chromo"/>
</dbReference>
<dbReference type="EMBL" id="OY882869">
    <property type="protein sequence ID" value="CAK6434875.1"/>
    <property type="molecule type" value="Genomic_DNA"/>
</dbReference>
<dbReference type="Pfam" id="PF18704">
    <property type="entry name" value="Chromo_2"/>
    <property type="match status" value="1"/>
</dbReference>
<organism evidence="3 4">
    <name type="scientific">Pipistrellus nathusii</name>
    <name type="common">Nathusius' pipistrelle</name>
    <dbReference type="NCBI Taxonomy" id="59473"/>
    <lineage>
        <taxon>Eukaryota</taxon>
        <taxon>Metazoa</taxon>
        <taxon>Chordata</taxon>
        <taxon>Craniata</taxon>
        <taxon>Vertebrata</taxon>
        <taxon>Euteleostomi</taxon>
        <taxon>Mammalia</taxon>
        <taxon>Eutheria</taxon>
        <taxon>Laurasiatheria</taxon>
        <taxon>Chiroptera</taxon>
        <taxon>Yangochiroptera</taxon>
        <taxon>Vespertilionidae</taxon>
        <taxon>Pipistrellus</taxon>
    </lineage>
</organism>
<accession>A0ABN9ZDH0</accession>
<reference evidence="3" key="1">
    <citation type="submission" date="2023-12" db="EMBL/GenBank/DDBJ databases">
        <authorList>
            <person name="Brown T."/>
        </authorList>
    </citation>
    <scope>NUCLEOTIDE SEQUENCE</scope>
</reference>
<protein>
    <recommendedName>
        <fullName evidence="2">Flap endonuclease GEN chromatin organization modifier domain-containing protein</fullName>
    </recommendedName>
</protein>
<name>A0ABN9ZDH0_PIPNA</name>
<evidence type="ECO:0000259" key="2">
    <source>
        <dbReference type="Pfam" id="PF18704"/>
    </source>
</evidence>
<feature type="domain" description="Flap endonuclease GEN chromatin organization modifier" evidence="2">
    <location>
        <begin position="35"/>
        <end position="94"/>
    </location>
</feature>
<keyword evidence="4" id="KW-1185">Reference proteome</keyword>